<evidence type="ECO:0000313" key="1">
    <source>
        <dbReference type="EMBL" id="CAB4648385.1"/>
    </source>
</evidence>
<dbReference type="InterPro" id="IPR021848">
    <property type="entry name" value="HODM_asu-like"/>
</dbReference>
<gene>
    <name evidence="1" type="ORF">UFOPK2237_00354</name>
</gene>
<name>A0A6J6KJT5_9ZZZZ</name>
<dbReference type="AlphaFoldDB" id="A0A6J6KJT5"/>
<reference evidence="1" key="1">
    <citation type="submission" date="2020-05" db="EMBL/GenBank/DDBJ databases">
        <authorList>
            <person name="Chiriac C."/>
            <person name="Salcher M."/>
            <person name="Ghai R."/>
            <person name="Kavagutti S V."/>
        </authorList>
    </citation>
    <scope>NUCLEOTIDE SEQUENCE</scope>
</reference>
<accession>A0A6J6KJT5</accession>
<organism evidence="1">
    <name type="scientific">freshwater metagenome</name>
    <dbReference type="NCBI Taxonomy" id="449393"/>
    <lineage>
        <taxon>unclassified sequences</taxon>
        <taxon>metagenomes</taxon>
        <taxon>ecological metagenomes</taxon>
    </lineage>
</organism>
<protein>
    <submittedName>
        <fullName evidence="1">Unannotated protein</fullName>
    </submittedName>
</protein>
<proteinExistence type="predicted"/>
<sequence>MTYMPVDGKPDRMHVGARALDLTKWIEINSDYEIDLAQKQDLLTKKHDEVFVSIPLGDAGSREVLELLSEHLPRIFPERWPNEVSVDSNLHPLEAASLLVQEDLCVMSQVGKDWILSAASLCFPSRWDVREKIGKNLLGIHGPVPHYAETIGTATQNIFDKLTVERPVWRVNWTVMDSGELHQPTAVRSPDAMDITSSNIEEALYFRRERQTLRKLPDSGDILFTIRTYSDTFAQVVKQFPDFRQHIGTTIAGSTPQLVDYKGWANILNELQSWSKS</sequence>
<dbReference type="Pfam" id="PF11927">
    <property type="entry name" value="HODM_asu-like"/>
    <property type="match status" value="1"/>
</dbReference>
<dbReference type="EMBL" id="CAEZWI010000026">
    <property type="protein sequence ID" value="CAB4648385.1"/>
    <property type="molecule type" value="Genomic_DNA"/>
</dbReference>